<dbReference type="Pfam" id="PF10988">
    <property type="entry name" value="DUF2807"/>
    <property type="match status" value="1"/>
</dbReference>
<dbReference type="Gene3D" id="2.160.20.120">
    <property type="match status" value="1"/>
</dbReference>
<evidence type="ECO:0000313" key="3">
    <source>
        <dbReference type="Proteomes" id="UP000238563"/>
    </source>
</evidence>
<protein>
    <recommendedName>
        <fullName evidence="1">Putative auto-transporter adhesin head GIN domain-containing protein</fullName>
    </recommendedName>
</protein>
<dbReference type="OrthoDB" id="8742282at2"/>
<dbReference type="PANTHER" id="PTHR39200:SF1">
    <property type="entry name" value="AUTO-TRANSPORTER ADHESIN HEAD GIN DOMAIN-CONTAINING PROTEIN-RELATED"/>
    <property type="match status" value="1"/>
</dbReference>
<dbReference type="Proteomes" id="UP000238563">
    <property type="component" value="Unassembled WGS sequence"/>
</dbReference>
<accession>A0A2S9JK52</accession>
<keyword evidence="3" id="KW-1185">Reference proteome</keyword>
<dbReference type="InterPro" id="IPR021255">
    <property type="entry name" value="DUF2807"/>
</dbReference>
<evidence type="ECO:0000259" key="1">
    <source>
        <dbReference type="Pfam" id="PF10988"/>
    </source>
</evidence>
<organism evidence="2 3">
    <name type="scientific">Phyllobacterium myrsinacearum</name>
    <dbReference type="NCBI Taxonomy" id="28101"/>
    <lineage>
        <taxon>Bacteria</taxon>
        <taxon>Pseudomonadati</taxon>
        <taxon>Pseudomonadota</taxon>
        <taxon>Alphaproteobacteria</taxon>
        <taxon>Hyphomicrobiales</taxon>
        <taxon>Phyllobacteriaceae</taxon>
        <taxon>Phyllobacterium</taxon>
    </lineage>
</organism>
<gene>
    <name evidence="2" type="ORF">C5750_13200</name>
</gene>
<comment type="caution">
    <text evidence="2">The sequence shown here is derived from an EMBL/GenBank/DDBJ whole genome shotgun (WGS) entry which is preliminary data.</text>
</comment>
<dbReference type="RefSeq" id="WP_105734340.1">
    <property type="nucleotide sequence ID" value="NZ_PVBT01000003.1"/>
</dbReference>
<dbReference type="EMBL" id="PVBT01000003">
    <property type="protein sequence ID" value="PRD53335.1"/>
    <property type="molecule type" value="Genomic_DNA"/>
</dbReference>
<evidence type="ECO:0000313" key="2">
    <source>
        <dbReference type="EMBL" id="PRD53335.1"/>
    </source>
</evidence>
<reference evidence="2 3" key="1">
    <citation type="submission" date="2018-02" db="EMBL/GenBank/DDBJ databases">
        <title>The draft genome of Phyllobacterium myrsinacearum DSM5892.</title>
        <authorList>
            <person name="Li L."/>
            <person name="Liu L."/>
            <person name="Zhang X."/>
            <person name="Wang T."/>
        </authorList>
    </citation>
    <scope>NUCLEOTIDE SEQUENCE [LARGE SCALE GENOMIC DNA]</scope>
    <source>
        <strain evidence="2 3">DSM 5892</strain>
    </source>
</reference>
<dbReference type="PANTHER" id="PTHR39200">
    <property type="entry name" value="HYPOTHETICAL EXPORTED PROTEIN"/>
    <property type="match status" value="1"/>
</dbReference>
<dbReference type="AlphaFoldDB" id="A0A2S9JK52"/>
<sequence>MARMSGMFLIVLFFIALVSFEILKKEQIAGSGHVVAKTIDIETFDGITLQGIGNVQVKQGDVEALIVTTDDNILPLLDIGVKGDDLVLGIRGRIEIVPSKTVTYDITVKDLSRVTLSGSGSIHAGAFKGSMVKIDLSGSGDIHFDALSADQILPRVTGSGSVKLDNIAAGNVDAAITGSGQISLGGKAQIQDLDLDGSGAYNNGDLATDATKVDISGSGSALVQAKNTLDISVNGSGKVEYYGQPAVKQRGHGSMRVTPLGER</sequence>
<proteinExistence type="predicted"/>
<feature type="domain" description="Putative auto-transporter adhesin head GIN" evidence="1">
    <location>
        <begin position="132"/>
        <end position="245"/>
    </location>
</feature>
<name>A0A2S9JK52_9HYPH</name>